<dbReference type="InterPro" id="IPR036397">
    <property type="entry name" value="RNaseH_sf"/>
</dbReference>
<protein>
    <submittedName>
        <fullName evidence="6">Integrase catalytic domain-containing protein</fullName>
    </submittedName>
</protein>
<evidence type="ECO:0000313" key="4">
    <source>
        <dbReference type="EMBL" id="VDP89233.1"/>
    </source>
</evidence>
<evidence type="ECO:0000256" key="2">
    <source>
        <dbReference type="SAM" id="Phobius"/>
    </source>
</evidence>
<dbReference type="PANTHER" id="PTHR37984">
    <property type="entry name" value="PROTEIN CBG26694"/>
    <property type="match status" value="1"/>
</dbReference>
<dbReference type="GO" id="GO:0015074">
    <property type="term" value="P:DNA integration"/>
    <property type="evidence" value="ECO:0007669"/>
    <property type="project" value="InterPro"/>
</dbReference>
<keyword evidence="2" id="KW-0472">Membrane</keyword>
<dbReference type="PANTHER" id="PTHR37984:SF5">
    <property type="entry name" value="PROTEIN NYNRIN-LIKE"/>
    <property type="match status" value="1"/>
</dbReference>
<dbReference type="OrthoDB" id="6381096at2759"/>
<dbReference type="Proteomes" id="UP000272942">
    <property type="component" value="Unassembled WGS sequence"/>
</dbReference>
<dbReference type="EMBL" id="UZAN01051984">
    <property type="protein sequence ID" value="VDP89233.1"/>
    <property type="molecule type" value="Genomic_DNA"/>
</dbReference>
<reference evidence="4 5" key="2">
    <citation type="submission" date="2018-11" db="EMBL/GenBank/DDBJ databases">
        <authorList>
            <consortium name="Pathogen Informatics"/>
        </authorList>
    </citation>
    <scope>NUCLEOTIDE SEQUENCE [LARGE SCALE GENOMIC DNA]</scope>
    <source>
        <strain evidence="4 5">Egypt</strain>
    </source>
</reference>
<feature type="domain" description="Integrase catalytic" evidence="3">
    <location>
        <begin position="1"/>
        <end position="108"/>
    </location>
</feature>
<sequence>MRVLQKCFSREDVPQMLVTDNGSQFCAAELKTLLDSIGCRHLRTAPRYPCSNGIAENLVKMLKSAIFSANPRTILELEILLDNFLLQYRNAAHTTTKESPAKLFKARSLRSSLRCVDLIDDVYLRGNDLRPSRGIITRKIGQATVEITDMTDATVHRCHIDQIHFNETSTSKEAPVEEIQGYPNGETPSTTTEDRRQQPSIPEMSADENIPLALRRPIRRASQIDDLGPVIHIAWLALRIPCVILLLLHLIVYG</sequence>
<proteinExistence type="predicted"/>
<dbReference type="SUPFAM" id="SSF53098">
    <property type="entry name" value="Ribonuclease H-like"/>
    <property type="match status" value="1"/>
</dbReference>
<organism evidence="6">
    <name type="scientific">Echinostoma caproni</name>
    <dbReference type="NCBI Taxonomy" id="27848"/>
    <lineage>
        <taxon>Eukaryota</taxon>
        <taxon>Metazoa</taxon>
        <taxon>Spiralia</taxon>
        <taxon>Lophotrochozoa</taxon>
        <taxon>Platyhelminthes</taxon>
        <taxon>Trematoda</taxon>
        <taxon>Digenea</taxon>
        <taxon>Plagiorchiida</taxon>
        <taxon>Echinostomata</taxon>
        <taxon>Echinostomatoidea</taxon>
        <taxon>Echinostomatidae</taxon>
        <taxon>Echinostoma</taxon>
    </lineage>
</organism>
<evidence type="ECO:0000313" key="5">
    <source>
        <dbReference type="Proteomes" id="UP000272942"/>
    </source>
</evidence>
<dbReference type="InterPro" id="IPR050951">
    <property type="entry name" value="Retrovirus_Pol_polyprotein"/>
</dbReference>
<evidence type="ECO:0000313" key="6">
    <source>
        <dbReference type="WBParaSite" id="ECPE_0001205001-mRNA-1"/>
    </source>
</evidence>
<keyword evidence="2" id="KW-0812">Transmembrane</keyword>
<accession>A0A183AYI0</accession>
<feature type="transmembrane region" description="Helical" evidence="2">
    <location>
        <begin position="230"/>
        <end position="252"/>
    </location>
</feature>
<keyword evidence="5" id="KW-1185">Reference proteome</keyword>
<gene>
    <name evidence="4" type="ORF">ECPE_LOCUS12015</name>
</gene>
<dbReference type="InterPro" id="IPR001584">
    <property type="entry name" value="Integrase_cat-core"/>
</dbReference>
<dbReference type="InterPro" id="IPR012337">
    <property type="entry name" value="RNaseH-like_sf"/>
</dbReference>
<name>A0A183AYI0_9TREM</name>
<keyword evidence="2" id="KW-1133">Transmembrane helix</keyword>
<dbReference type="Gene3D" id="3.30.420.10">
    <property type="entry name" value="Ribonuclease H-like superfamily/Ribonuclease H"/>
    <property type="match status" value="1"/>
</dbReference>
<reference evidence="6" key="1">
    <citation type="submission" date="2016-06" db="UniProtKB">
        <authorList>
            <consortium name="WormBaseParasite"/>
        </authorList>
    </citation>
    <scope>IDENTIFICATION</scope>
</reference>
<dbReference type="GO" id="GO:0003676">
    <property type="term" value="F:nucleic acid binding"/>
    <property type="evidence" value="ECO:0007669"/>
    <property type="project" value="InterPro"/>
</dbReference>
<evidence type="ECO:0000256" key="1">
    <source>
        <dbReference type="SAM" id="MobiDB-lite"/>
    </source>
</evidence>
<evidence type="ECO:0000259" key="3">
    <source>
        <dbReference type="PROSITE" id="PS50994"/>
    </source>
</evidence>
<feature type="region of interest" description="Disordered" evidence="1">
    <location>
        <begin position="172"/>
        <end position="206"/>
    </location>
</feature>
<dbReference type="WBParaSite" id="ECPE_0001205001-mRNA-1">
    <property type="protein sequence ID" value="ECPE_0001205001-mRNA-1"/>
    <property type="gene ID" value="ECPE_0001205001"/>
</dbReference>
<dbReference type="AlphaFoldDB" id="A0A183AYI0"/>
<dbReference type="PROSITE" id="PS50994">
    <property type="entry name" value="INTEGRASE"/>
    <property type="match status" value="1"/>
</dbReference>